<dbReference type="OrthoDB" id="3695717at2"/>
<organism evidence="1 2">
    <name type="scientific">Saccharothrix saharensis</name>
    <dbReference type="NCBI Taxonomy" id="571190"/>
    <lineage>
        <taxon>Bacteria</taxon>
        <taxon>Bacillati</taxon>
        <taxon>Actinomycetota</taxon>
        <taxon>Actinomycetes</taxon>
        <taxon>Pseudonocardiales</taxon>
        <taxon>Pseudonocardiaceae</taxon>
        <taxon>Saccharothrix</taxon>
    </lineage>
</organism>
<comment type="caution">
    <text evidence="1">The sequence shown here is derived from an EMBL/GenBank/DDBJ whole genome shotgun (WGS) entry which is preliminary data.</text>
</comment>
<evidence type="ECO:0000313" key="2">
    <source>
        <dbReference type="Proteomes" id="UP000316628"/>
    </source>
</evidence>
<sequence length="130" mass="13938">MSTRPVAIAGYESMTIQVRAGLGERRLVAAVRSLFVRHEVLRAEGVTADSCVHRVVLPPSLVPLAAVEDVPGGVPLRVVWFDGGASGRIVLALRRDVLARLPWRVLLPGLVSAWSASAHLRARPTPVPVV</sequence>
<dbReference type="AlphaFoldDB" id="A0A543JMW1"/>
<dbReference type="RefSeq" id="WP_141982317.1">
    <property type="nucleotide sequence ID" value="NZ_VFPP01000001.1"/>
</dbReference>
<keyword evidence="2" id="KW-1185">Reference proteome</keyword>
<reference evidence="1 2" key="1">
    <citation type="submission" date="2019-06" db="EMBL/GenBank/DDBJ databases">
        <title>Sequencing the genomes of 1000 actinobacteria strains.</title>
        <authorList>
            <person name="Klenk H.-P."/>
        </authorList>
    </citation>
    <scope>NUCLEOTIDE SEQUENCE [LARGE SCALE GENOMIC DNA]</scope>
    <source>
        <strain evidence="1 2">DSM 45456</strain>
    </source>
</reference>
<proteinExistence type="predicted"/>
<evidence type="ECO:0000313" key="1">
    <source>
        <dbReference type="EMBL" id="TQM84108.1"/>
    </source>
</evidence>
<name>A0A543JMW1_9PSEU</name>
<dbReference type="Proteomes" id="UP000316628">
    <property type="component" value="Unassembled WGS sequence"/>
</dbReference>
<dbReference type="EMBL" id="VFPP01000001">
    <property type="protein sequence ID" value="TQM84108.1"/>
    <property type="molecule type" value="Genomic_DNA"/>
</dbReference>
<dbReference type="SUPFAM" id="SSF52777">
    <property type="entry name" value="CoA-dependent acyltransferases"/>
    <property type="match status" value="1"/>
</dbReference>
<accession>A0A543JMW1</accession>
<gene>
    <name evidence="1" type="ORF">FHX81_6547</name>
</gene>
<protein>
    <submittedName>
        <fullName evidence="1">Uncharacterized protein</fullName>
    </submittedName>
</protein>